<dbReference type="InterPro" id="IPR029045">
    <property type="entry name" value="ClpP/crotonase-like_dom_sf"/>
</dbReference>
<dbReference type="SUPFAM" id="SSF52096">
    <property type="entry name" value="ClpP/crotonase"/>
    <property type="match status" value="1"/>
</dbReference>
<sequence length="670" mass="73508">MRAGLILWLTSWLFAPVPPDPCAAITGKKWVLPREARACMAAHPLEPSIQSNIIEVVNKTLAFHTSTNYQIQAPSPFEKDVHMDLHAALARISAQSYSSEFEFHLDIYRAFKGVNDGHCGVYNYCYDFLITASDGTQNVHIAPEAFDVASSEFKDALDFWQDALPGHLKGQLSSLSGAKVFLIDGSDPFVAVNENAKSTGSYQSFATRQNSFFASYIRGSDGWQYSMGNFALKAHPIVDSVELTVQRVNSSSNDTFTIPFYSRFGAASKNFTDLASYRKNNCLATNKTNGVDLYDSNVNIQAYQEFPAPIAYFQQQPSVDPREARLQPINVILDAVPLSDIDLPEHLQPSLPASNQSYSVAQFYLLNDNVTGVLALGSFSAKNFSAFGESLLNGLLDLKASGAKQLIVDVTNNGGGYICIAHWLHRIIIGPKRSTVPQAGLDTTTRAGPLAQLIVEEIISGSDPDEVLLYNPIQWSNASHHPFPAQSAWLKPVEVTINGHRDAFSQRLGQECQPFSWDAPDVGLFDPKDILIISNGRCASSCSLFSITMAKSEGVKTAVIGGRHGVQQEYCGTVGGQSTDFSSIDTEVKSTKLKNHSLAPPDFFTNSLQGITWRLGYGIDNPEEPEEWQPHPADYNIPLSFETTNNPVAIWENLALRGFRSEAIFLVQSA</sequence>
<evidence type="ECO:0000313" key="3">
    <source>
        <dbReference type="Proteomes" id="UP000284706"/>
    </source>
</evidence>
<dbReference type="AlphaFoldDB" id="A0A409Y2Y5"/>
<accession>A0A409Y2Y5</accession>
<protein>
    <submittedName>
        <fullName evidence="2">Uncharacterized protein</fullName>
    </submittedName>
</protein>
<name>A0A409Y2Y5_9AGAR</name>
<dbReference type="InParanoid" id="A0A409Y2Y5"/>
<dbReference type="Proteomes" id="UP000284706">
    <property type="component" value="Unassembled WGS sequence"/>
</dbReference>
<dbReference type="Gene3D" id="3.90.226.10">
    <property type="entry name" value="2-enoyl-CoA Hydratase, Chain A, domain 1"/>
    <property type="match status" value="1"/>
</dbReference>
<evidence type="ECO:0000256" key="1">
    <source>
        <dbReference type="SAM" id="SignalP"/>
    </source>
</evidence>
<keyword evidence="1" id="KW-0732">Signal</keyword>
<dbReference type="PANTHER" id="PTHR37049:SF4">
    <property type="entry name" value="RHODANESE DOMAIN-CONTAINING PROTEIN"/>
    <property type="match status" value="1"/>
</dbReference>
<gene>
    <name evidence="2" type="ORF">CVT26_006611</name>
</gene>
<keyword evidence="3" id="KW-1185">Reference proteome</keyword>
<comment type="caution">
    <text evidence="2">The sequence shown here is derived from an EMBL/GenBank/DDBJ whole genome shotgun (WGS) entry which is preliminary data.</text>
</comment>
<evidence type="ECO:0000313" key="2">
    <source>
        <dbReference type="EMBL" id="PPQ97377.1"/>
    </source>
</evidence>
<organism evidence="2 3">
    <name type="scientific">Gymnopilus dilepis</name>
    <dbReference type="NCBI Taxonomy" id="231916"/>
    <lineage>
        <taxon>Eukaryota</taxon>
        <taxon>Fungi</taxon>
        <taxon>Dikarya</taxon>
        <taxon>Basidiomycota</taxon>
        <taxon>Agaricomycotina</taxon>
        <taxon>Agaricomycetes</taxon>
        <taxon>Agaricomycetidae</taxon>
        <taxon>Agaricales</taxon>
        <taxon>Agaricineae</taxon>
        <taxon>Hymenogastraceae</taxon>
        <taxon>Gymnopilus</taxon>
    </lineage>
</organism>
<dbReference type="STRING" id="231916.A0A409Y2Y5"/>
<dbReference type="PANTHER" id="PTHR37049">
    <property type="entry name" value="PEPTIDASE S41 FAMILY PROTEIN"/>
    <property type="match status" value="1"/>
</dbReference>
<dbReference type="OrthoDB" id="27214at2759"/>
<feature type="chain" id="PRO_5019468433" evidence="1">
    <location>
        <begin position="20"/>
        <end position="670"/>
    </location>
</feature>
<dbReference type="InterPro" id="IPR052766">
    <property type="entry name" value="S41A_metabolite_peptidase"/>
</dbReference>
<reference evidence="2 3" key="1">
    <citation type="journal article" date="2018" name="Evol. Lett.">
        <title>Horizontal gene cluster transfer increased hallucinogenic mushroom diversity.</title>
        <authorList>
            <person name="Reynolds H.T."/>
            <person name="Vijayakumar V."/>
            <person name="Gluck-Thaler E."/>
            <person name="Korotkin H.B."/>
            <person name="Matheny P.B."/>
            <person name="Slot J.C."/>
        </authorList>
    </citation>
    <scope>NUCLEOTIDE SEQUENCE [LARGE SCALE GENOMIC DNA]</scope>
    <source>
        <strain evidence="2 3">SRW20</strain>
    </source>
</reference>
<dbReference type="EMBL" id="NHYE01001260">
    <property type="protein sequence ID" value="PPQ97377.1"/>
    <property type="molecule type" value="Genomic_DNA"/>
</dbReference>
<proteinExistence type="predicted"/>
<feature type="signal peptide" evidence="1">
    <location>
        <begin position="1"/>
        <end position="19"/>
    </location>
</feature>